<comment type="subunit">
    <text evidence="4">Homodimer.</text>
</comment>
<dbReference type="UniPathway" id="UPA00115">
    <property type="reaction ID" value="UER00412"/>
</dbReference>
<proteinExistence type="inferred from homology"/>
<dbReference type="Proteomes" id="UP000272051">
    <property type="component" value="Unassembled WGS sequence"/>
</dbReference>
<dbReference type="InterPro" id="IPR004788">
    <property type="entry name" value="Ribose5P_isomerase_type_A"/>
</dbReference>
<organism evidence="5 8">
    <name type="scientific">Thermoproteota archaeon</name>
    <dbReference type="NCBI Taxonomy" id="2056631"/>
    <lineage>
        <taxon>Archaea</taxon>
        <taxon>Thermoproteota</taxon>
    </lineage>
</organism>
<dbReference type="GO" id="GO:0006014">
    <property type="term" value="P:D-ribose metabolic process"/>
    <property type="evidence" value="ECO:0007669"/>
    <property type="project" value="TreeGrafter"/>
</dbReference>
<gene>
    <name evidence="4" type="primary">rpiA</name>
    <name evidence="5" type="ORF">DRJ31_00930</name>
    <name evidence="6" type="ORF">DRJ33_02635</name>
</gene>
<dbReference type="Gene3D" id="3.30.70.260">
    <property type="match status" value="1"/>
</dbReference>
<dbReference type="CDD" id="cd01398">
    <property type="entry name" value="RPI_A"/>
    <property type="match status" value="1"/>
</dbReference>
<accession>A0A497ETI6</accession>
<reference evidence="7 8" key="1">
    <citation type="submission" date="2018-06" db="EMBL/GenBank/DDBJ databases">
        <title>Extensive metabolic versatility and redundancy in microbially diverse, dynamic hydrothermal sediments.</title>
        <authorList>
            <person name="Dombrowski N."/>
            <person name="Teske A."/>
            <person name="Baker B.J."/>
        </authorList>
    </citation>
    <scope>NUCLEOTIDE SEQUENCE [LARGE SCALE GENOMIC DNA]</scope>
    <source>
        <strain evidence="6">B34_G17</strain>
        <strain evidence="5">B66_G16</strain>
    </source>
</reference>
<feature type="active site" description="Proton acceptor" evidence="4">
    <location>
        <position position="106"/>
    </location>
</feature>
<evidence type="ECO:0000313" key="5">
    <source>
        <dbReference type="EMBL" id="RLE50537.1"/>
    </source>
</evidence>
<comment type="similarity">
    <text evidence="2 4">Belongs to the ribose 5-phosphate isomerase family.</text>
</comment>
<dbReference type="HAMAP" id="MF_00170">
    <property type="entry name" value="Rib_5P_isom_A"/>
    <property type="match status" value="1"/>
</dbReference>
<comment type="caution">
    <text evidence="5">The sequence shown here is derived from an EMBL/GenBank/DDBJ whole genome shotgun (WGS) entry which is preliminary data.</text>
</comment>
<feature type="binding site" evidence="4">
    <location>
        <position position="124"/>
    </location>
    <ligand>
        <name>substrate</name>
    </ligand>
</feature>
<dbReference type="EMBL" id="QMQV01000004">
    <property type="protein sequence ID" value="RLE50537.1"/>
    <property type="molecule type" value="Genomic_DNA"/>
</dbReference>
<dbReference type="GO" id="GO:0009052">
    <property type="term" value="P:pentose-phosphate shunt, non-oxidative branch"/>
    <property type="evidence" value="ECO:0007669"/>
    <property type="project" value="UniProtKB-UniRule"/>
</dbReference>
<keyword evidence="3 4" id="KW-0413">Isomerase</keyword>
<name>A0A497ETI6_9CREN</name>
<feature type="binding site" evidence="4">
    <location>
        <begin position="84"/>
        <end position="87"/>
    </location>
    <ligand>
        <name>substrate</name>
    </ligand>
</feature>
<dbReference type="Pfam" id="PF06026">
    <property type="entry name" value="Rib_5-P_isom_A"/>
    <property type="match status" value="1"/>
</dbReference>
<evidence type="ECO:0000256" key="3">
    <source>
        <dbReference type="ARBA" id="ARBA00023235"/>
    </source>
</evidence>
<evidence type="ECO:0000256" key="2">
    <source>
        <dbReference type="ARBA" id="ARBA00008088"/>
    </source>
</evidence>
<evidence type="ECO:0000313" key="8">
    <source>
        <dbReference type="Proteomes" id="UP000278475"/>
    </source>
</evidence>
<comment type="catalytic activity">
    <reaction evidence="1 4">
        <text>aldehydo-D-ribose 5-phosphate = D-ribulose 5-phosphate</text>
        <dbReference type="Rhea" id="RHEA:14657"/>
        <dbReference type="ChEBI" id="CHEBI:58121"/>
        <dbReference type="ChEBI" id="CHEBI:58273"/>
        <dbReference type="EC" id="5.3.1.6"/>
    </reaction>
</comment>
<dbReference type="SUPFAM" id="SSF75445">
    <property type="entry name" value="D-ribose-5-phosphate isomerase (RpiA), lid domain"/>
    <property type="match status" value="1"/>
</dbReference>
<evidence type="ECO:0000256" key="1">
    <source>
        <dbReference type="ARBA" id="ARBA00001713"/>
    </source>
</evidence>
<comment type="pathway">
    <text evidence="4">Carbohydrate degradation; pentose phosphate pathway; D-ribose 5-phosphate from D-ribulose 5-phosphate (non-oxidative stage): step 1/1.</text>
</comment>
<dbReference type="GO" id="GO:0004751">
    <property type="term" value="F:ribose-5-phosphate isomerase activity"/>
    <property type="evidence" value="ECO:0007669"/>
    <property type="project" value="UniProtKB-UniRule"/>
</dbReference>
<dbReference type="NCBIfam" id="TIGR00021">
    <property type="entry name" value="rpiA"/>
    <property type="match status" value="1"/>
</dbReference>
<dbReference type="SUPFAM" id="SSF100950">
    <property type="entry name" value="NagB/RpiA/CoA transferase-like"/>
    <property type="match status" value="1"/>
</dbReference>
<dbReference type="FunFam" id="3.30.70.260:FF:000018">
    <property type="entry name" value="Ribose-5-phosphate isomerase A"/>
    <property type="match status" value="1"/>
</dbReference>
<feature type="binding site" evidence="4">
    <location>
        <begin position="28"/>
        <end position="31"/>
    </location>
    <ligand>
        <name>substrate</name>
    </ligand>
</feature>
<dbReference type="AlphaFoldDB" id="A0A497ETI6"/>
<sequence>MDLEKAKLNAANAALEHVKDGMVLGIGTGSTVAHFIKLLGKRKRSEKLKLEVVPTSHQSALLLIEQGFKIASLDEYPELDLAIDGADEVDASLNLVKGGGAALAREKIVMCSAKEVVIIVDHTKLVTALGEKNPIPVEVLPFAWRVVSKRLEKLGGVPKLRDAGKAKDGPVVTDNGNFILDVSFPPIQQPSKLEQEIKAIPGVVEVGIFTNLTRLAYVGYESGVKKLTKTT</sequence>
<dbReference type="InterPro" id="IPR037171">
    <property type="entry name" value="NagB/RpiA_transferase-like"/>
</dbReference>
<dbReference type="InterPro" id="IPR020672">
    <property type="entry name" value="Ribose5P_isomerase_typA_subgr"/>
</dbReference>
<evidence type="ECO:0000313" key="7">
    <source>
        <dbReference type="Proteomes" id="UP000272051"/>
    </source>
</evidence>
<dbReference type="GO" id="GO:0005829">
    <property type="term" value="C:cytosol"/>
    <property type="evidence" value="ECO:0007669"/>
    <property type="project" value="TreeGrafter"/>
</dbReference>
<evidence type="ECO:0000256" key="4">
    <source>
        <dbReference type="HAMAP-Rule" id="MF_00170"/>
    </source>
</evidence>
<feature type="binding site" evidence="4">
    <location>
        <begin position="97"/>
        <end position="100"/>
    </location>
    <ligand>
        <name>substrate</name>
    </ligand>
</feature>
<dbReference type="FunFam" id="3.40.50.1360:FF:000001">
    <property type="entry name" value="Ribose-5-phosphate isomerase A"/>
    <property type="match status" value="1"/>
</dbReference>
<dbReference type="Proteomes" id="UP000278475">
    <property type="component" value="Unassembled WGS sequence"/>
</dbReference>
<comment type="function">
    <text evidence="4">Catalyzes the reversible conversion of ribose-5-phosphate to ribulose 5-phosphate.</text>
</comment>
<dbReference type="PANTHER" id="PTHR11934:SF0">
    <property type="entry name" value="RIBOSE-5-PHOSPHATE ISOMERASE"/>
    <property type="match status" value="1"/>
</dbReference>
<dbReference type="EMBL" id="QMQX01000032">
    <property type="protein sequence ID" value="RLE52862.1"/>
    <property type="molecule type" value="Genomic_DNA"/>
</dbReference>
<dbReference type="Gene3D" id="3.40.50.1360">
    <property type="match status" value="1"/>
</dbReference>
<dbReference type="EC" id="5.3.1.6" evidence="4"/>
<dbReference type="SMART" id="SM01134">
    <property type="entry name" value="DeoRC"/>
    <property type="match status" value="1"/>
</dbReference>
<protein>
    <recommendedName>
        <fullName evidence="4">Ribose-5-phosphate isomerase A</fullName>
        <ecNumber evidence="4">5.3.1.6</ecNumber>
    </recommendedName>
    <alternativeName>
        <fullName evidence="4">Phosphoriboisomerase A</fullName>
        <shortName evidence="4">PRI</shortName>
    </alternativeName>
</protein>
<dbReference type="NCBIfam" id="NF001924">
    <property type="entry name" value="PRK00702.1"/>
    <property type="match status" value="1"/>
</dbReference>
<evidence type="ECO:0000313" key="6">
    <source>
        <dbReference type="EMBL" id="RLE52862.1"/>
    </source>
</evidence>
<dbReference type="PANTHER" id="PTHR11934">
    <property type="entry name" value="RIBOSE-5-PHOSPHATE ISOMERASE"/>
    <property type="match status" value="1"/>
</dbReference>